<dbReference type="Pfam" id="PF12836">
    <property type="entry name" value="HHH_3"/>
    <property type="match status" value="1"/>
</dbReference>
<evidence type="ECO:0000313" key="3">
    <source>
        <dbReference type="Proteomes" id="UP000221020"/>
    </source>
</evidence>
<dbReference type="Gene3D" id="1.10.150.310">
    <property type="entry name" value="Tex RuvX-like domain-like"/>
    <property type="match status" value="1"/>
</dbReference>
<dbReference type="GO" id="GO:0015627">
    <property type="term" value="C:type II protein secretion system complex"/>
    <property type="evidence" value="ECO:0007669"/>
    <property type="project" value="TreeGrafter"/>
</dbReference>
<dbReference type="PANTHER" id="PTHR21180">
    <property type="entry name" value="ENDONUCLEASE/EXONUCLEASE/PHOSPHATASE FAMILY DOMAIN-CONTAINING PROTEIN 1"/>
    <property type="match status" value="1"/>
</dbReference>
<dbReference type="Pfam" id="PF10531">
    <property type="entry name" value="SLBB"/>
    <property type="match status" value="1"/>
</dbReference>
<dbReference type="InterPro" id="IPR019554">
    <property type="entry name" value="Soluble_ligand-bd"/>
</dbReference>
<accession>A0AA91VEB5</accession>
<dbReference type="GO" id="GO:0006281">
    <property type="term" value="P:DNA repair"/>
    <property type="evidence" value="ECO:0007669"/>
    <property type="project" value="InterPro"/>
</dbReference>
<feature type="domain" description="Helix-hairpin-helix DNA-binding motif class 1" evidence="1">
    <location>
        <begin position="146"/>
        <end position="165"/>
    </location>
</feature>
<dbReference type="InterPro" id="IPR051675">
    <property type="entry name" value="Endo/Exo/Phosphatase_dom_1"/>
</dbReference>
<organism evidence="2 3">
    <name type="scientific">Bacillus pseudomycoides</name>
    <dbReference type="NCBI Taxonomy" id="64104"/>
    <lineage>
        <taxon>Bacteria</taxon>
        <taxon>Bacillati</taxon>
        <taxon>Bacillota</taxon>
        <taxon>Bacilli</taxon>
        <taxon>Bacillales</taxon>
        <taxon>Bacillaceae</taxon>
        <taxon>Bacillus</taxon>
        <taxon>Bacillus cereus group</taxon>
    </lineage>
</organism>
<dbReference type="RefSeq" id="WP_097896963.1">
    <property type="nucleotide sequence ID" value="NZ_NVOR01000012.1"/>
</dbReference>
<dbReference type="GO" id="GO:0015628">
    <property type="term" value="P:protein secretion by the type II secretion system"/>
    <property type="evidence" value="ECO:0007669"/>
    <property type="project" value="TreeGrafter"/>
</dbReference>
<dbReference type="SMART" id="SM00278">
    <property type="entry name" value="HhH1"/>
    <property type="match status" value="2"/>
</dbReference>
<dbReference type="SUPFAM" id="SSF47781">
    <property type="entry name" value="RuvA domain 2-like"/>
    <property type="match status" value="1"/>
</dbReference>
<dbReference type="AlphaFoldDB" id="A0AA91VEB5"/>
<comment type="caution">
    <text evidence="2">The sequence shown here is derived from an EMBL/GenBank/DDBJ whole genome shotgun (WGS) entry which is preliminary data.</text>
</comment>
<dbReference type="InterPro" id="IPR003583">
    <property type="entry name" value="Hlx-hairpin-Hlx_DNA-bd_motif"/>
</dbReference>
<dbReference type="InterPro" id="IPR010994">
    <property type="entry name" value="RuvA_2-like"/>
</dbReference>
<evidence type="ECO:0000259" key="1">
    <source>
        <dbReference type="SMART" id="SM00278"/>
    </source>
</evidence>
<dbReference type="Gene3D" id="3.10.560.10">
    <property type="entry name" value="Outer membrane lipoprotein wza domain like"/>
    <property type="match status" value="1"/>
</dbReference>
<dbReference type="GO" id="GO:0003677">
    <property type="term" value="F:DNA binding"/>
    <property type="evidence" value="ECO:0007669"/>
    <property type="project" value="InterPro"/>
</dbReference>
<proteinExistence type="predicted"/>
<dbReference type="PANTHER" id="PTHR21180:SF32">
    <property type="entry name" value="ENDONUCLEASE_EXONUCLEASE_PHOSPHATASE FAMILY DOMAIN-CONTAINING PROTEIN 1"/>
    <property type="match status" value="1"/>
</dbReference>
<dbReference type="EMBL" id="NVOR01000012">
    <property type="protein sequence ID" value="PED83716.1"/>
    <property type="molecule type" value="Genomic_DNA"/>
</dbReference>
<sequence>MMWNFQKKWLALLGGVGVVIVLFLWQTKQQTEQQTVKIDTTMKSEEKKSKLKAADSKEQKKVIMIDIKGAVHREGVYEMREGERVKDGIEKAGGFLPEADIAKVNLAQIVQDQMLLHVPRRGEQVQETAISSQQGGKVQVNHASKEQLEKITGIGPRKAEAIMKYREEHGPFQKVEDLLEVGGIGEKSLEKIKDQIIIP</sequence>
<dbReference type="NCBIfam" id="TIGR00426">
    <property type="entry name" value="competence protein ComEA helix-hairpin-helix repeat region"/>
    <property type="match status" value="1"/>
</dbReference>
<feature type="domain" description="Helix-hairpin-helix DNA-binding motif class 1" evidence="1">
    <location>
        <begin position="176"/>
        <end position="195"/>
    </location>
</feature>
<dbReference type="Proteomes" id="UP000221020">
    <property type="component" value="Unassembled WGS sequence"/>
</dbReference>
<name>A0AA91VEB5_9BACI</name>
<gene>
    <name evidence="2" type="ORF">CON65_03890</name>
</gene>
<reference evidence="2 3" key="1">
    <citation type="submission" date="2017-09" db="EMBL/GenBank/DDBJ databases">
        <title>Large-scale bioinformatics analysis of Bacillus genomes uncovers conserved roles of natural products in bacterial physiology.</title>
        <authorList>
            <consortium name="Agbiome Team Llc"/>
            <person name="Bleich R.M."/>
            <person name="Grubbs K.J."/>
            <person name="Santa Maria K.C."/>
            <person name="Allen S.E."/>
            <person name="Farag S."/>
            <person name="Shank E.A."/>
            <person name="Bowers A."/>
        </authorList>
    </citation>
    <scope>NUCLEOTIDE SEQUENCE [LARGE SCALE GENOMIC DNA]</scope>
    <source>
        <strain evidence="2 3">AFS092012</strain>
    </source>
</reference>
<evidence type="ECO:0000313" key="2">
    <source>
        <dbReference type="EMBL" id="PED83716.1"/>
    </source>
</evidence>
<protein>
    <submittedName>
        <fullName evidence="2">Competence protein ComE</fullName>
    </submittedName>
</protein>
<dbReference type="InterPro" id="IPR004509">
    <property type="entry name" value="Competence_ComEA_HhH"/>
</dbReference>